<accession>A0A8H5T2K3</accession>
<organism evidence="10 11">
    <name type="scientific">Fusarium heterosporum</name>
    <dbReference type="NCBI Taxonomy" id="42747"/>
    <lineage>
        <taxon>Eukaryota</taxon>
        <taxon>Fungi</taxon>
        <taxon>Dikarya</taxon>
        <taxon>Ascomycota</taxon>
        <taxon>Pezizomycotina</taxon>
        <taxon>Sordariomycetes</taxon>
        <taxon>Hypocreomycetidae</taxon>
        <taxon>Hypocreales</taxon>
        <taxon>Nectriaceae</taxon>
        <taxon>Fusarium</taxon>
        <taxon>Fusarium heterosporum species complex</taxon>
    </lineage>
</organism>
<gene>
    <name evidence="10" type="ORF">FHETE_7468</name>
</gene>
<keyword evidence="11" id="KW-1185">Reference proteome</keyword>
<evidence type="ECO:0000256" key="2">
    <source>
        <dbReference type="ARBA" id="ARBA00004651"/>
    </source>
</evidence>
<dbReference type="Pfam" id="PF04515">
    <property type="entry name" value="Choline_transpo"/>
    <property type="match status" value="1"/>
</dbReference>
<dbReference type="GO" id="GO:0022857">
    <property type="term" value="F:transmembrane transporter activity"/>
    <property type="evidence" value="ECO:0007669"/>
    <property type="project" value="UniProtKB-UniRule"/>
</dbReference>
<dbReference type="PANTHER" id="PTHR12385">
    <property type="entry name" value="CHOLINE TRANSPORTER-LIKE (SLC FAMILY 44)"/>
    <property type="match status" value="1"/>
</dbReference>
<keyword evidence="5 8" id="KW-0812">Transmembrane</keyword>
<dbReference type="AlphaFoldDB" id="A0A8H5T2K3"/>
<evidence type="ECO:0000256" key="6">
    <source>
        <dbReference type="ARBA" id="ARBA00022989"/>
    </source>
</evidence>
<dbReference type="PANTHER" id="PTHR12385:SF4">
    <property type="entry name" value="PROTEIN PNS1"/>
    <property type="match status" value="1"/>
</dbReference>
<comment type="caution">
    <text evidence="10">The sequence shown here is derived from an EMBL/GenBank/DDBJ whole genome shotgun (WGS) entry which is preliminary data.</text>
</comment>
<proteinExistence type="inferred from homology"/>
<feature type="transmembrane region" description="Helical" evidence="8">
    <location>
        <begin position="423"/>
        <end position="452"/>
    </location>
</feature>
<dbReference type="Proteomes" id="UP000567885">
    <property type="component" value="Unassembled WGS sequence"/>
</dbReference>
<feature type="transmembrane region" description="Helical" evidence="8">
    <location>
        <begin position="226"/>
        <end position="255"/>
    </location>
</feature>
<comment type="subcellular location">
    <subcellularLocation>
        <location evidence="2 8">Cell membrane</location>
        <topology evidence="2 8">Multi-pass membrane protein</topology>
    </subcellularLocation>
</comment>
<sequence>MADSYYNPNQQQQPYPNGGYQQPYQQQAPPAPQQQQPYQQPYQQGPPQNGNGYMPGQGYETGNEKVSFDQQFKIDKPKYNDLWAGILLIAVMAGFTAVSGLALQGYAANKGNAGDGIYGNGNDFSLNTSTVILFMFVLAVAFVLSFAYLLLARIFPKQFIWVTGILNVCFAIGTAIFYLYRKYYSAGIVFLIFGLFMAFCFYTWISRIPFSALMLRTTIDVSKNYGHVFLVSLIGGIVATAFSAWYSITLVAIYIKYQPANDNPSCADGGCSKGKVIGLIAFITFAMYWFSEWLKNTIHTTIAGVYGSWYFNPHNFPKDATRASAKRALTYSFGSISLGSLLVAIVQFLRQLCNAARNQEASDGSLVGAAVLCCLGCLLGLLEWAVEFLNRYAFCHIALYGKPYFAAAKDTWKMIKDRGIDALVNDCLIGPVLSFGALFIGYACALLAYLYLLFTDPAYNNNGQYTPVVVAFSFLIGFQIANIITTPISSGIETIFVAAGWDPQVMWRDHPELYNEMVGVYPKVQQIIRDR</sequence>
<feature type="transmembrane region" description="Helical" evidence="8">
    <location>
        <begin position="159"/>
        <end position="180"/>
    </location>
</feature>
<feature type="transmembrane region" description="Helical" evidence="8">
    <location>
        <begin position="186"/>
        <end position="205"/>
    </location>
</feature>
<name>A0A8H5T2K3_FUSHE</name>
<evidence type="ECO:0000313" key="10">
    <source>
        <dbReference type="EMBL" id="KAF5663521.1"/>
    </source>
</evidence>
<dbReference type="EMBL" id="JAAGWQ010000144">
    <property type="protein sequence ID" value="KAF5663521.1"/>
    <property type="molecule type" value="Genomic_DNA"/>
</dbReference>
<keyword evidence="7 8" id="KW-0472">Membrane</keyword>
<feature type="transmembrane region" description="Helical" evidence="8">
    <location>
        <begin position="328"/>
        <end position="346"/>
    </location>
</feature>
<evidence type="ECO:0000256" key="9">
    <source>
        <dbReference type="SAM" id="MobiDB-lite"/>
    </source>
</evidence>
<dbReference type="OrthoDB" id="44736at2759"/>
<dbReference type="GO" id="GO:0005886">
    <property type="term" value="C:plasma membrane"/>
    <property type="evidence" value="ECO:0007669"/>
    <property type="project" value="UniProtKB-SubCell"/>
</dbReference>
<dbReference type="InterPro" id="IPR007603">
    <property type="entry name" value="Choline_transptr-like"/>
</dbReference>
<comment type="function">
    <text evidence="1 8">Probably involved in transport through the plasma membrane.</text>
</comment>
<feature type="transmembrane region" description="Helical" evidence="8">
    <location>
        <begin position="131"/>
        <end position="152"/>
    </location>
</feature>
<feature type="transmembrane region" description="Helical" evidence="8">
    <location>
        <begin position="82"/>
        <end position="103"/>
    </location>
</feature>
<feature type="compositionally biased region" description="Low complexity" evidence="9">
    <location>
        <begin position="1"/>
        <end position="58"/>
    </location>
</feature>
<evidence type="ECO:0000256" key="3">
    <source>
        <dbReference type="ARBA" id="ARBA00007168"/>
    </source>
</evidence>
<keyword evidence="6 8" id="KW-1133">Transmembrane helix</keyword>
<feature type="transmembrane region" description="Helical" evidence="8">
    <location>
        <begin position="366"/>
        <end position="386"/>
    </location>
</feature>
<feature type="region of interest" description="Disordered" evidence="9">
    <location>
        <begin position="1"/>
        <end position="60"/>
    </location>
</feature>
<feature type="transmembrane region" description="Helical" evidence="8">
    <location>
        <begin position="275"/>
        <end position="291"/>
    </location>
</feature>
<feature type="transmembrane region" description="Helical" evidence="8">
    <location>
        <begin position="464"/>
        <end position="484"/>
    </location>
</feature>
<evidence type="ECO:0000313" key="11">
    <source>
        <dbReference type="Proteomes" id="UP000567885"/>
    </source>
</evidence>
<evidence type="ECO:0000256" key="4">
    <source>
        <dbReference type="ARBA" id="ARBA00015388"/>
    </source>
</evidence>
<evidence type="ECO:0000256" key="7">
    <source>
        <dbReference type="ARBA" id="ARBA00023136"/>
    </source>
</evidence>
<reference evidence="10 11" key="1">
    <citation type="submission" date="2020-05" db="EMBL/GenBank/DDBJ databases">
        <title>Identification and distribution of gene clusters putatively required for synthesis of sphingolipid metabolism inhibitors in phylogenetically diverse species of the filamentous fungus Fusarium.</title>
        <authorList>
            <person name="Kim H.-S."/>
            <person name="Busman M."/>
            <person name="Brown D.W."/>
            <person name="Divon H."/>
            <person name="Uhlig S."/>
            <person name="Proctor R.H."/>
        </authorList>
    </citation>
    <scope>NUCLEOTIDE SEQUENCE [LARGE SCALE GENOMIC DNA]</scope>
    <source>
        <strain evidence="10 11">NRRL 20693</strain>
    </source>
</reference>
<protein>
    <recommendedName>
        <fullName evidence="4 8">Protein PNS1</fullName>
    </recommendedName>
</protein>
<evidence type="ECO:0000256" key="1">
    <source>
        <dbReference type="ARBA" id="ARBA00002957"/>
    </source>
</evidence>
<evidence type="ECO:0000256" key="5">
    <source>
        <dbReference type="ARBA" id="ARBA00022692"/>
    </source>
</evidence>
<comment type="similarity">
    <text evidence="3 8">Belongs to the CTL (choline transporter-like) family.</text>
</comment>
<evidence type="ECO:0000256" key="8">
    <source>
        <dbReference type="RuleBase" id="RU368066"/>
    </source>
</evidence>